<accession>B0P9T4</accession>
<dbReference type="AlphaFoldDB" id="B0P9T4"/>
<sequence>MIKSPLKKTYRNEIPHEPISFWLMSVRLQGSAQTICNDIFAEGLIQFV</sequence>
<name>B0P9T4_9FIRM</name>
<evidence type="ECO:0000313" key="1">
    <source>
        <dbReference type="EMBL" id="EDS11612.1"/>
    </source>
</evidence>
<gene>
    <name evidence="1" type="ORF">ANACOL_01503</name>
</gene>
<dbReference type="HOGENOM" id="CLU_3148785_0_0_9"/>
<dbReference type="Proteomes" id="UP000003803">
    <property type="component" value="Unassembled WGS sequence"/>
</dbReference>
<comment type="caution">
    <text evidence="1">The sequence shown here is derived from an EMBL/GenBank/DDBJ whole genome shotgun (WGS) entry which is preliminary data.</text>
</comment>
<keyword evidence="2" id="KW-1185">Reference proteome</keyword>
<evidence type="ECO:0000313" key="2">
    <source>
        <dbReference type="Proteomes" id="UP000003803"/>
    </source>
</evidence>
<reference evidence="1" key="1">
    <citation type="submission" date="2007-11" db="EMBL/GenBank/DDBJ databases">
        <authorList>
            <person name="Fulton L."/>
            <person name="Clifton S."/>
            <person name="Fulton B."/>
            <person name="Xu J."/>
            <person name="Minx P."/>
            <person name="Pepin K.H."/>
            <person name="Johnson M."/>
            <person name="Thiruvilangam P."/>
            <person name="Bhonagiri V."/>
            <person name="Nash W.E."/>
            <person name="Mardis E.R."/>
            <person name="Wilson R.K."/>
        </authorList>
    </citation>
    <scope>NUCLEOTIDE SEQUENCE [LARGE SCALE GENOMIC DNA]</scope>
    <source>
        <strain evidence="1">DSM 17241</strain>
    </source>
</reference>
<protein>
    <submittedName>
        <fullName evidence="1">Uncharacterized protein</fullName>
    </submittedName>
</protein>
<organism evidence="1 2">
    <name type="scientific">Anaerotruncus colihominis DSM 17241</name>
    <dbReference type="NCBI Taxonomy" id="445972"/>
    <lineage>
        <taxon>Bacteria</taxon>
        <taxon>Bacillati</taxon>
        <taxon>Bacillota</taxon>
        <taxon>Clostridia</taxon>
        <taxon>Eubacteriales</taxon>
        <taxon>Oscillospiraceae</taxon>
        <taxon>Anaerotruncus</taxon>
    </lineage>
</organism>
<proteinExistence type="predicted"/>
<dbReference type="EMBL" id="ABGD02000012">
    <property type="protein sequence ID" value="EDS11612.1"/>
    <property type="molecule type" value="Genomic_DNA"/>
</dbReference>
<reference evidence="1" key="2">
    <citation type="submission" date="2013-09" db="EMBL/GenBank/DDBJ databases">
        <title>Draft genome sequence of Anaerotruncus colihominis(DSM 17241).</title>
        <authorList>
            <person name="Sudarsanam P."/>
            <person name="Ley R."/>
            <person name="Guruge J."/>
            <person name="Turnbaugh P.J."/>
            <person name="Mahowald M."/>
            <person name="Liep D."/>
            <person name="Gordon J."/>
        </authorList>
    </citation>
    <scope>NUCLEOTIDE SEQUENCE</scope>
    <source>
        <strain evidence="1">DSM 17241</strain>
    </source>
</reference>